<accession>A0A372MFN6</accession>
<evidence type="ECO:0000313" key="2">
    <source>
        <dbReference type="Proteomes" id="UP000264002"/>
    </source>
</evidence>
<keyword evidence="2" id="KW-1185">Reference proteome</keyword>
<reference evidence="2" key="1">
    <citation type="submission" date="2018-08" db="EMBL/GenBank/DDBJ databases">
        <authorList>
            <person name="Grouzdev D.S."/>
            <person name="Krutkina M.S."/>
        </authorList>
    </citation>
    <scope>NUCLEOTIDE SEQUENCE [LARGE SCALE GENOMIC DNA]</scope>
    <source>
        <strain evidence="2">4-11</strain>
    </source>
</reference>
<gene>
    <name evidence="1" type="ORF">DYP60_10945</name>
</gene>
<protein>
    <submittedName>
        <fullName evidence="1">Uncharacterized protein</fullName>
    </submittedName>
</protein>
<sequence>MALKKNPNVENELVMDESISGQKAKELFSNEPKKRKKENKVLTTFSIEPSFKRELEELFQSMGLGWAAGIRFSLREFAKKHAED</sequence>
<evidence type="ECO:0000313" key="1">
    <source>
        <dbReference type="EMBL" id="RFU94116.1"/>
    </source>
</evidence>
<proteinExistence type="predicted"/>
<dbReference type="OrthoDB" id="370907at2"/>
<comment type="caution">
    <text evidence="1">The sequence shown here is derived from an EMBL/GenBank/DDBJ whole genome shotgun (WGS) entry which is preliminary data.</text>
</comment>
<dbReference type="Proteomes" id="UP000264002">
    <property type="component" value="Unassembled WGS sequence"/>
</dbReference>
<dbReference type="AlphaFoldDB" id="A0A372MFN6"/>
<dbReference type="RefSeq" id="WP_117331053.1">
    <property type="nucleotide sequence ID" value="NZ_QUWK01000012.1"/>
</dbReference>
<reference evidence="1 2" key="2">
    <citation type="submission" date="2018-09" db="EMBL/GenBank/DDBJ databases">
        <title>Genome of Sphaerochaeta halotolerans strain 4-11.</title>
        <authorList>
            <person name="Nazina T.N."/>
            <person name="Sokolova D.S."/>
        </authorList>
    </citation>
    <scope>NUCLEOTIDE SEQUENCE [LARGE SCALE GENOMIC DNA]</scope>
    <source>
        <strain evidence="1 2">4-11</strain>
    </source>
</reference>
<name>A0A372MFN6_9SPIR</name>
<dbReference type="EMBL" id="QUWK01000012">
    <property type="protein sequence ID" value="RFU94116.1"/>
    <property type="molecule type" value="Genomic_DNA"/>
</dbReference>
<organism evidence="1 2">
    <name type="scientific">Sphaerochaeta halotolerans</name>
    <dbReference type="NCBI Taxonomy" id="2293840"/>
    <lineage>
        <taxon>Bacteria</taxon>
        <taxon>Pseudomonadati</taxon>
        <taxon>Spirochaetota</taxon>
        <taxon>Spirochaetia</taxon>
        <taxon>Spirochaetales</taxon>
        <taxon>Sphaerochaetaceae</taxon>
        <taxon>Sphaerochaeta</taxon>
    </lineage>
</organism>